<protein>
    <submittedName>
        <fullName evidence="8">Transporter</fullName>
    </submittedName>
</protein>
<reference evidence="8" key="1">
    <citation type="submission" date="2020-03" db="EMBL/GenBank/DDBJ databases">
        <title>Site-based positive gene gene selection in Geosmithia morbida across the United States reveals a broad range of putative effectors and factors for local host and environmental adapation.</title>
        <authorList>
            <person name="Onufrak A."/>
            <person name="Murdoch R.W."/>
            <person name="Gazis R."/>
            <person name="Huff M."/>
            <person name="Staton M."/>
            <person name="Klingeman W."/>
            <person name="Hadziabdic D."/>
        </authorList>
    </citation>
    <scope>NUCLEOTIDE SEQUENCE</scope>
    <source>
        <strain evidence="8">1262</strain>
    </source>
</reference>
<comment type="subcellular location">
    <subcellularLocation>
        <location evidence="1">Membrane</location>
        <topology evidence="1">Multi-pass membrane protein</topology>
    </subcellularLocation>
</comment>
<dbReference type="Gene3D" id="1.20.1250.20">
    <property type="entry name" value="MFS general substrate transporter like domains"/>
    <property type="match status" value="1"/>
</dbReference>
<feature type="transmembrane region" description="Helical" evidence="6">
    <location>
        <begin position="31"/>
        <end position="48"/>
    </location>
</feature>
<feature type="transmembrane region" description="Helical" evidence="6">
    <location>
        <begin position="350"/>
        <end position="369"/>
    </location>
</feature>
<dbReference type="GeneID" id="55966848"/>
<evidence type="ECO:0000256" key="4">
    <source>
        <dbReference type="ARBA" id="ARBA00023136"/>
    </source>
</evidence>
<dbReference type="OrthoDB" id="10021397at2759"/>
<feature type="transmembrane region" description="Helical" evidence="6">
    <location>
        <begin position="179"/>
        <end position="200"/>
    </location>
</feature>
<feature type="transmembrane region" description="Helical" evidence="6">
    <location>
        <begin position="375"/>
        <end position="399"/>
    </location>
</feature>
<evidence type="ECO:0000256" key="1">
    <source>
        <dbReference type="ARBA" id="ARBA00004141"/>
    </source>
</evidence>
<dbReference type="Gene3D" id="1.20.1720.10">
    <property type="entry name" value="Multidrug resistance protein D"/>
    <property type="match status" value="1"/>
</dbReference>
<keyword evidence="4 6" id="KW-0472">Membrane</keyword>
<evidence type="ECO:0000313" key="9">
    <source>
        <dbReference type="Proteomes" id="UP000749293"/>
    </source>
</evidence>
<keyword evidence="3 6" id="KW-1133">Transmembrane helix</keyword>
<feature type="transmembrane region" description="Helical" evidence="6">
    <location>
        <begin position="99"/>
        <end position="118"/>
    </location>
</feature>
<dbReference type="PROSITE" id="PS50850">
    <property type="entry name" value="MFS"/>
    <property type="match status" value="1"/>
</dbReference>
<dbReference type="EMBL" id="JAANYQ010000001">
    <property type="protein sequence ID" value="KAF4126881.1"/>
    <property type="molecule type" value="Genomic_DNA"/>
</dbReference>
<feature type="transmembrane region" description="Helical" evidence="6">
    <location>
        <begin position="277"/>
        <end position="299"/>
    </location>
</feature>
<organism evidence="8 9">
    <name type="scientific">Geosmithia morbida</name>
    <dbReference type="NCBI Taxonomy" id="1094350"/>
    <lineage>
        <taxon>Eukaryota</taxon>
        <taxon>Fungi</taxon>
        <taxon>Dikarya</taxon>
        <taxon>Ascomycota</taxon>
        <taxon>Pezizomycotina</taxon>
        <taxon>Sordariomycetes</taxon>
        <taxon>Hypocreomycetidae</taxon>
        <taxon>Hypocreales</taxon>
        <taxon>Bionectriaceae</taxon>
        <taxon>Geosmithia</taxon>
    </lineage>
</organism>
<evidence type="ECO:0000256" key="2">
    <source>
        <dbReference type="ARBA" id="ARBA00022692"/>
    </source>
</evidence>
<dbReference type="RefSeq" id="XP_035325533.1">
    <property type="nucleotide sequence ID" value="XM_035462603.1"/>
</dbReference>
<sequence>MWSTTAPSSTMGEATAPLVRVETNMLPRSKLLVVFGGLALSLFVSFVDQNSISVALPVLGRDLDAASTISWAGTSSLIANTVCQVLYGRLSDIVGRKPVLLFCIGLLALGDMLCAFARTGPQLYAARGIAGIGNGGIAALCMIIVSDVGILGACVGLGNVVGPFLAAGVIRSWRWQGVFWIICALACSCGVVVLLVIPPSQVSGSRREKLRAIDWLGLATSAAGLMMLLVPITSGGADLPWGSPVVISLLAAGSALVAAFVVVEWRWASMPLLPLKFFAMPQVATIMSQNLLMGAVYYSNLYFLPVYFQSARRWSLMDAAVLTIPLVAGQSVVSVLSGRYISHFGRYGEVVRAGYAVWTLGSGLTLLFGRGTPRAVIVAVCLVEGAGIGLVFQPTLVAIQACTAKEDRAVATSVWSFTRAVGGALGLAVSTAVMSHVVAGEIVSLPRDVQERILGQVLSVQETSGLSPDETDTILRAYTVGCRSVFTMWVALMATCLALCVFIRDRGLSRPDEPVEALQEADQVLLPHFDNAVLKTVYANAGIRLRHHLLKRSPKVVAAISLTGLGSVVVVVVVVVIVRLVRLGFRRVISLCLGLIVIVIPLGRLPVSVEHGRVWAATTSCADDDVGSTLLVQAGHDQRRTAATMRELAMALPLLLAQGLADPKGEFCQRCRRLAHRNDRLTRLCVLPNLEQGADDDADILGTEGSTPPPASDEAPSVLGTGTVLAVCIHRGYHFVQVVQGPVLEKLGSQLPLQHHVHVGVALLALSQADTHLGQQLVQTPDTGLAPRLEAREEVWGVKHAVIETPVPDKEESRFGREADTGVLGVSCRSRDDARILWSDTSVCNLQGVKAPHFVS</sequence>
<dbReference type="InterPro" id="IPR036259">
    <property type="entry name" value="MFS_trans_sf"/>
</dbReference>
<dbReference type="Pfam" id="PF07690">
    <property type="entry name" value="MFS_1"/>
    <property type="match status" value="1"/>
</dbReference>
<feature type="transmembrane region" description="Helical" evidence="6">
    <location>
        <begin position="124"/>
        <end position="145"/>
    </location>
</feature>
<dbReference type="InterPro" id="IPR020846">
    <property type="entry name" value="MFS_dom"/>
</dbReference>
<dbReference type="AlphaFoldDB" id="A0A9P4Z3K3"/>
<evidence type="ECO:0000259" key="7">
    <source>
        <dbReference type="PROSITE" id="PS50850"/>
    </source>
</evidence>
<feature type="transmembrane region" description="Helical" evidence="6">
    <location>
        <begin position="245"/>
        <end position="265"/>
    </location>
</feature>
<feature type="transmembrane region" description="Helical" evidence="6">
    <location>
        <begin position="584"/>
        <end position="603"/>
    </location>
</feature>
<feature type="transmembrane region" description="Helical" evidence="6">
    <location>
        <begin position="150"/>
        <end position="173"/>
    </location>
</feature>
<feature type="transmembrane region" description="Helical" evidence="6">
    <location>
        <begin position="556"/>
        <end position="578"/>
    </location>
</feature>
<accession>A0A9P4Z3K3</accession>
<evidence type="ECO:0000313" key="8">
    <source>
        <dbReference type="EMBL" id="KAF4126881.1"/>
    </source>
</evidence>
<feature type="transmembrane region" description="Helical" evidence="6">
    <location>
        <begin position="420"/>
        <end position="439"/>
    </location>
</feature>
<comment type="caution">
    <text evidence="8">The sequence shown here is derived from an EMBL/GenBank/DDBJ whole genome shotgun (WGS) entry which is preliminary data.</text>
</comment>
<gene>
    <name evidence="8" type="ORF">GMORB2_0618</name>
</gene>
<feature type="transmembrane region" description="Helical" evidence="6">
    <location>
        <begin position="485"/>
        <end position="503"/>
    </location>
</feature>
<feature type="domain" description="Major facilitator superfamily (MFS) profile" evidence="7">
    <location>
        <begin position="34"/>
        <end position="508"/>
    </location>
</feature>
<keyword evidence="9" id="KW-1185">Reference proteome</keyword>
<feature type="region of interest" description="Disordered" evidence="5">
    <location>
        <begin position="696"/>
        <end position="717"/>
    </location>
</feature>
<feature type="transmembrane region" description="Helical" evidence="6">
    <location>
        <begin position="212"/>
        <end position="233"/>
    </location>
</feature>
<dbReference type="Proteomes" id="UP000749293">
    <property type="component" value="Unassembled WGS sequence"/>
</dbReference>
<dbReference type="PANTHER" id="PTHR23501:SF78">
    <property type="entry name" value="MAJOR FACILITATOR SUPERFAMILY (MFS) PROFILE DOMAIN-CONTAINING PROTEIN-RELATED"/>
    <property type="match status" value="1"/>
</dbReference>
<dbReference type="SUPFAM" id="SSF103473">
    <property type="entry name" value="MFS general substrate transporter"/>
    <property type="match status" value="1"/>
</dbReference>
<dbReference type="GO" id="GO:0005886">
    <property type="term" value="C:plasma membrane"/>
    <property type="evidence" value="ECO:0007669"/>
    <property type="project" value="TreeGrafter"/>
</dbReference>
<feature type="transmembrane region" description="Helical" evidence="6">
    <location>
        <begin position="319"/>
        <end position="338"/>
    </location>
</feature>
<evidence type="ECO:0000256" key="6">
    <source>
        <dbReference type="SAM" id="Phobius"/>
    </source>
</evidence>
<dbReference type="GO" id="GO:0022857">
    <property type="term" value="F:transmembrane transporter activity"/>
    <property type="evidence" value="ECO:0007669"/>
    <property type="project" value="InterPro"/>
</dbReference>
<dbReference type="PANTHER" id="PTHR23501">
    <property type="entry name" value="MAJOR FACILITATOR SUPERFAMILY"/>
    <property type="match status" value="1"/>
</dbReference>
<evidence type="ECO:0000256" key="5">
    <source>
        <dbReference type="SAM" id="MobiDB-lite"/>
    </source>
</evidence>
<dbReference type="InterPro" id="IPR011701">
    <property type="entry name" value="MFS"/>
</dbReference>
<proteinExistence type="predicted"/>
<name>A0A9P4Z3K3_9HYPO</name>
<evidence type="ECO:0000256" key="3">
    <source>
        <dbReference type="ARBA" id="ARBA00022989"/>
    </source>
</evidence>
<keyword evidence="2 6" id="KW-0812">Transmembrane</keyword>